<dbReference type="EMBL" id="JAPJZI010000001">
    <property type="protein sequence ID" value="MDA5400241.1"/>
    <property type="molecule type" value="Genomic_DNA"/>
</dbReference>
<feature type="region of interest" description="Disordered" evidence="1">
    <location>
        <begin position="1"/>
        <end position="65"/>
    </location>
</feature>
<feature type="compositionally biased region" description="Basic and acidic residues" evidence="1">
    <location>
        <begin position="20"/>
        <end position="29"/>
    </location>
</feature>
<sequence length="65" mass="7029">MGYVTAMGQQSDSAANKSPAEARKDRLAAELRANLQRRKQQTRARRKGAMDEASGLPASPEPKSS</sequence>
<evidence type="ECO:0000313" key="2">
    <source>
        <dbReference type="EMBL" id="MDA5400241.1"/>
    </source>
</evidence>
<reference evidence="2" key="1">
    <citation type="submission" date="2022-11" db="EMBL/GenBank/DDBJ databases">
        <title>Draft genome sequence of Hoeflea poritis E7-10 and Hoeflea prorocentri PM5-8, separated from scleractinian coral Porites lutea and marine dinoflagellate.</title>
        <authorList>
            <person name="Zhang G."/>
            <person name="Wei Q."/>
            <person name="Cai L."/>
        </authorList>
    </citation>
    <scope>NUCLEOTIDE SEQUENCE</scope>
    <source>
        <strain evidence="2">PM5-8</strain>
    </source>
</reference>
<dbReference type="AlphaFoldDB" id="A0A9X3ZJ10"/>
<comment type="caution">
    <text evidence="2">The sequence shown here is derived from an EMBL/GenBank/DDBJ whole genome shotgun (WGS) entry which is preliminary data.</text>
</comment>
<accession>A0A9X3ZJ10</accession>
<protein>
    <submittedName>
        <fullName evidence="2">Uncharacterized protein</fullName>
    </submittedName>
</protein>
<dbReference type="Proteomes" id="UP001151234">
    <property type="component" value="Unassembled WGS sequence"/>
</dbReference>
<name>A0A9X3ZJ10_9HYPH</name>
<dbReference type="RefSeq" id="WP_267991681.1">
    <property type="nucleotide sequence ID" value="NZ_JAPJZI010000001.1"/>
</dbReference>
<keyword evidence="3" id="KW-1185">Reference proteome</keyword>
<proteinExistence type="predicted"/>
<gene>
    <name evidence="2" type="ORF">OQ273_16805</name>
</gene>
<organism evidence="2 3">
    <name type="scientific">Hoeflea prorocentri</name>
    <dbReference type="NCBI Taxonomy" id="1922333"/>
    <lineage>
        <taxon>Bacteria</taxon>
        <taxon>Pseudomonadati</taxon>
        <taxon>Pseudomonadota</taxon>
        <taxon>Alphaproteobacteria</taxon>
        <taxon>Hyphomicrobiales</taxon>
        <taxon>Rhizobiaceae</taxon>
        <taxon>Hoeflea</taxon>
    </lineage>
</organism>
<evidence type="ECO:0000313" key="3">
    <source>
        <dbReference type="Proteomes" id="UP001151234"/>
    </source>
</evidence>
<feature type="compositionally biased region" description="Basic residues" evidence="1">
    <location>
        <begin position="35"/>
        <end position="47"/>
    </location>
</feature>
<feature type="compositionally biased region" description="Polar residues" evidence="1">
    <location>
        <begin position="7"/>
        <end position="16"/>
    </location>
</feature>
<evidence type="ECO:0000256" key="1">
    <source>
        <dbReference type="SAM" id="MobiDB-lite"/>
    </source>
</evidence>